<dbReference type="PANTHER" id="PTHR43185:SF1">
    <property type="entry name" value="FE(2+) TRANSPORTER FEOB"/>
    <property type="match status" value="1"/>
</dbReference>
<feature type="binding site" evidence="15">
    <location>
        <position position="28"/>
    </location>
    <ligand>
        <name>Mg(2+)</name>
        <dbReference type="ChEBI" id="CHEBI:18420"/>
        <label>2</label>
    </ligand>
</feature>
<evidence type="ECO:0000256" key="2">
    <source>
        <dbReference type="ARBA" id="ARBA00022448"/>
    </source>
</evidence>
<dbReference type="EMBL" id="JACNLL010000078">
    <property type="protein sequence ID" value="MBC8200136.1"/>
    <property type="molecule type" value="Genomic_DNA"/>
</dbReference>
<dbReference type="InterPro" id="IPR030389">
    <property type="entry name" value="G_FEOB_dom"/>
</dbReference>
<keyword evidence="3" id="KW-1003">Cell membrane</keyword>
<feature type="domain" description="FeoB-type G" evidence="17">
    <location>
        <begin position="7"/>
        <end position="169"/>
    </location>
</feature>
<dbReference type="SUPFAM" id="SSF52540">
    <property type="entry name" value="P-loop containing nucleoside triphosphate hydrolases"/>
    <property type="match status" value="1"/>
</dbReference>
<evidence type="ECO:0000256" key="12">
    <source>
        <dbReference type="ARBA" id="ARBA00023136"/>
    </source>
</evidence>
<feature type="transmembrane region" description="Helical" evidence="16">
    <location>
        <begin position="295"/>
        <end position="314"/>
    </location>
</feature>
<keyword evidence="15" id="KW-0479">Metal-binding</keyword>
<feature type="binding site" evidence="15">
    <location>
        <position position="29"/>
    </location>
    <ligand>
        <name>Mg(2+)</name>
        <dbReference type="ChEBI" id="CHEBI:18420"/>
        <label>2</label>
    </ligand>
</feature>
<evidence type="ECO:0000256" key="4">
    <source>
        <dbReference type="ARBA" id="ARBA00022496"/>
    </source>
</evidence>
<dbReference type="GO" id="GO:0046872">
    <property type="term" value="F:metal ion binding"/>
    <property type="evidence" value="ECO:0007669"/>
    <property type="project" value="UniProtKB-KW"/>
</dbReference>
<evidence type="ECO:0000256" key="8">
    <source>
        <dbReference type="ARBA" id="ARBA00022989"/>
    </source>
</evidence>
<dbReference type="Proteomes" id="UP000603545">
    <property type="component" value="Unassembled WGS sequence"/>
</dbReference>
<evidence type="ECO:0000256" key="3">
    <source>
        <dbReference type="ARBA" id="ARBA00022475"/>
    </source>
</evidence>
<keyword evidence="5" id="KW-0997">Cell inner membrane</keyword>
<keyword evidence="9 16" id="KW-0408">Iron</keyword>
<dbReference type="InterPro" id="IPR006073">
    <property type="entry name" value="GTP-bd"/>
</dbReference>
<organism evidence="18 19">
    <name type="scientific">Candidatus Desulfaltia bathyphila</name>
    <dbReference type="NCBI Taxonomy" id="2841697"/>
    <lineage>
        <taxon>Bacteria</taxon>
        <taxon>Pseudomonadati</taxon>
        <taxon>Thermodesulfobacteriota</taxon>
        <taxon>Desulfobacteria</taxon>
        <taxon>Desulfobacterales</taxon>
        <taxon>Desulfobacterales incertae sedis</taxon>
        <taxon>Candidatus Desulfaltia</taxon>
    </lineage>
</organism>
<feature type="binding site" evidence="14">
    <location>
        <begin position="39"/>
        <end position="43"/>
    </location>
    <ligand>
        <name>GTP</name>
        <dbReference type="ChEBI" id="CHEBI:37565"/>
        <label>1</label>
    </ligand>
</feature>
<dbReference type="Pfam" id="PF02421">
    <property type="entry name" value="FeoB_N"/>
    <property type="match status" value="1"/>
</dbReference>
<feature type="binding site" evidence="14">
    <location>
        <begin position="14"/>
        <end position="21"/>
    </location>
    <ligand>
        <name>GTP</name>
        <dbReference type="ChEBI" id="CHEBI:37565"/>
        <label>1</label>
    </ligand>
</feature>
<dbReference type="InterPro" id="IPR011642">
    <property type="entry name" value="Gate_dom"/>
</dbReference>
<dbReference type="PROSITE" id="PS51711">
    <property type="entry name" value="G_FEOB"/>
    <property type="match status" value="1"/>
</dbReference>
<proteinExistence type="inferred from homology"/>
<dbReference type="Gene3D" id="3.40.50.300">
    <property type="entry name" value="P-loop containing nucleotide triphosphate hydrolases"/>
    <property type="match status" value="1"/>
</dbReference>
<evidence type="ECO:0000256" key="9">
    <source>
        <dbReference type="ARBA" id="ARBA00023004"/>
    </source>
</evidence>
<dbReference type="InterPro" id="IPR003373">
    <property type="entry name" value="Fe2_transport_prot-B"/>
</dbReference>
<feature type="transmembrane region" description="Helical" evidence="16">
    <location>
        <begin position="746"/>
        <end position="766"/>
    </location>
</feature>
<name>A0A8J6N6P8_9BACT</name>
<keyword evidence="7 14" id="KW-0547">Nucleotide-binding</keyword>
<evidence type="ECO:0000256" key="11">
    <source>
        <dbReference type="ARBA" id="ARBA00023134"/>
    </source>
</evidence>
<evidence type="ECO:0000256" key="5">
    <source>
        <dbReference type="ARBA" id="ARBA00022519"/>
    </source>
</evidence>
<gene>
    <name evidence="18" type="primary">feoB</name>
    <name evidence="18" type="ORF">H8E80_08880</name>
</gene>
<dbReference type="GO" id="GO:0005886">
    <property type="term" value="C:plasma membrane"/>
    <property type="evidence" value="ECO:0007669"/>
    <property type="project" value="UniProtKB-SubCell"/>
</dbReference>
<feature type="binding site" evidence="14">
    <location>
        <begin position="60"/>
        <end position="63"/>
    </location>
    <ligand>
        <name>GTP</name>
        <dbReference type="ChEBI" id="CHEBI:37565"/>
        <label>1</label>
    </ligand>
</feature>
<keyword evidence="11 14" id="KW-0342">GTP-binding</keyword>
<keyword evidence="12 16" id="KW-0472">Membrane</keyword>
<sequence>MSDKSGSILVALAGQPNSGKSTIFNMLTGARQHVANYPGVTVEKKTGSFCLKDDRVELVDLPGTHSLTSYTLEERIARDFLLNDKPVAVVDVLDASNLERNLYLTFQLAEMDIPLVIDLNMIDVAEKRGIKINTQKLSQELRAPVVSTVGNKGKGKKRLKEAILSTSKKGQATPFRINYGDDLEAILDSLEKRLSEETEISTRYPIRWLAVKLMENDEEAQRLVMKYSQKSEIILRLAEEKREAFTMEHKKSPQKVIAITRHQEAQRIVEASVIRKKEITRTLTDRIDQVACSRYLGPVILVATIYLIYELAIVQGYKLTEYTWPALAWSRDLIASLLPSEGFIFDPFFRSMPIWVVDGTIAVLNYVPIFLILFALIAILEDTGYMARMAFILDRIFRYFGLHGQSVLPMVIGGLYVGGCAIPGVLACRGMKDEKARLATIMIVPLMNCLAKIPFYVLLIGMFFAAYKGIAMFFITTITIIIALSVAKILNLTVLRKKLSAPFVMEMPPYHLPTTGGVLRRCLERTWLFVKKIITIVILVSVIVYVLIYFPGISKERKTHYISQLDHAQQTFFKKIGKDNLYAGLMAGDNLMEFTRYWRDYKKAKMVAKSKKAKEAIDQEFREKNFEFFKIVKRGKYEVKGEMIKDKHAKKVYNAYKKLSKNTNKLRREIKEETIITSYMGRAGLFIEPLTRWAGFNWRVNIALMSSFAAKESSVATLGSIYQSPPGEKHRLEERMKEKEKGWTSLHVLAIMLFMAMYPPCIPTLLMVKVETGSIKWMLFATFYPIVLGTIIAVLVFTGGNLLGLSGMQAMIAFYILALILLVLMGLIKREPEFT</sequence>
<dbReference type="InterPro" id="IPR041069">
    <property type="entry name" value="FeoB_Cyto"/>
</dbReference>
<comment type="subcellular location">
    <subcellularLocation>
        <location evidence="1 16">Cell inner membrane</location>
        <topology evidence="1 16">Multi-pass membrane protein</topology>
    </subcellularLocation>
</comment>
<feature type="transmembrane region" description="Helical" evidence="16">
    <location>
        <begin position="529"/>
        <end position="550"/>
    </location>
</feature>
<dbReference type="NCBIfam" id="TIGR00437">
    <property type="entry name" value="feoB"/>
    <property type="match status" value="1"/>
</dbReference>
<evidence type="ECO:0000256" key="15">
    <source>
        <dbReference type="PIRSR" id="PIRSR603373-2"/>
    </source>
</evidence>
<keyword evidence="8 16" id="KW-1133">Transmembrane helix</keyword>
<evidence type="ECO:0000256" key="16">
    <source>
        <dbReference type="RuleBase" id="RU362098"/>
    </source>
</evidence>
<dbReference type="InterPro" id="IPR027417">
    <property type="entry name" value="P-loop_NTPase"/>
</dbReference>
<dbReference type="GO" id="GO:0005525">
    <property type="term" value="F:GTP binding"/>
    <property type="evidence" value="ECO:0007669"/>
    <property type="project" value="UniProtKB-KW"/>
</dbReference>
<dbReference type="InterPro" id="IPR011640">
    <property type="entry name" value="Fe2_transport_prot_B_C"/>
</dbReference>
<feature type="transmembrane region" description="Helical" evidence="16">
    <location>
        <begin position="810"/>
        <end position="828"/>
    </location>
</feature>
<reference evidence="18 19" key="1">
    <citation type="submission" date="2020-08" db="EMBL/GenBank/DDBJ databases">
        <title>Bridging the membrane lipid divide: bacteria of the FCB group superphylum have the potential to synthesize archaeal ether lipids.</title>
        <authorList>
            <person name="Villanueva L."/>
            <person name="Von Meijenfeldt F.A.B."/>
            <person name="Westbye A.B."/>
            <person name="Yadav S."/>
            <person name="Hopmans E.C."/>
            <person name="Dutilh B.E."/>
            <person name="Sinninghe Damste J.S."/>
        </authorList>
    </citation>
    <scope>NUCLEOTIDE SEQUENCE [LARGE SCALE GENOMIC DNA]</scope>
    <source>
        <strain evidence="18">NIOZ-UU82</strain>
    </source>
</reference>
<dbReference type="Pfam" id="PF07670">
    <property type="entry name" value="Gate"/>
    <property type="match status" value="2"/>
</dbReference>
<comment type="similarity">
    <text evidence="16">Belongs to the TRAFAC class TrmE-Era-EngA-EngB-Septin-like GTPase superfamily. FeoB GTPase (TC 9.A.8) family.</text>
</comment>
<keyword evidence="6 16" id="KW-0812">Transmembrane</keyword>
<feature type="transmembrane region" description="Helical" evidence="16">
    <location>
        <begin position="438"/>
        <end position="464"/>
    </location>
</feature>
<dbReference type="GO" id="GO:0015093">
    <property type="term" value="F:ferrous iron transmembrane transporter activity"/>
    <property type="evidence" value="ECO:0007669"/>
    <property type="project" value="UniProtKB-UniRule"/>
</dbReference>
<feature type="transmembrane region" description="Helical" evidence="16">
    <location>
        <begin position="407"/>
        <end position="426"/>
    </location>
</feature>
<evidence type="ECO:0000256" key="13">
    <source>
        <dbReference type="NCBIfam" id="TIGR00437"/>
    </source>
</evidence>
<dbReference type="Pfam" id="PF07664">
    <property type="entry name" value="FeoB_C"/>
    <property type="match status" value="1"/>
</dbReference>
<keyword evidence="4 16" id="KW-0410">Iron transport</keyword>
<comment type="caution">
    <text evidence="18">The sequence shown here is derived from an EMBL/GenBank/DDBJ whole genome shotgun (WGS) entry which is preliminary data.</text>
</comment>
<feature type="transmembrane region" description="Helical" evidence="16">
    <location>
        <begin position="470"/>
        <end position="490"/>
    </location>
</feature>
<dbReference type="InterPro" id="IPR050860">
    <property type="entry name" value="FeoB_GTPase"/>
</dbReference>
<dbReference type="PANTHER" id="PTHR43185">
    <property type="entry name" value="FERROUS IRON TRANSPORT PROTEIN B"/>
    <property type="match status" value="1"/>
</dbReference>
<feature type="transmembrane region" description="Helical" evidence="16">
    <location>
        <begin position="355"/>
        <end position="380"/>
    </location>
</feature>
<evidence type="ECO:0000313" key="19">
    <source>
        <dbReference type="Proteomes" id="UP000603545"/>
    </source>
</evidence>
<dbReference type="Gene3D" id="1.10.287.1770">
    <property type="match status" value="1"/>
</dbReference>
<dbReference type="AlphaFoldDB" id="A0A8J6N6P8"/>
<evidence type="ECO:0000313" key="18">
    <source>
        <dbReference type="EMBL" id="MBC8200136.1"/>
    </source>
</evidence>
<protein>
    <recommendedName>
        <fullName evidence="13 16">Ferrous iron transport protein B</fullName>
    </recommendedName>
</protein>
<comment type="function">
    <text evidence="16">Probable transporter of a GTP-driven Fe(2+) uptake system.</text>
</comment>
<keyword evidence="10" id="KW-0406">Ion transport</keyword>
<evidence type="ECO:0000256" key="7">
    <source>
        <dbReference type="ARBA" id="ARBA00022741"/>
    </source>
</evidence>
<dbReference type="PRINTS" id="PR00326">
    <property type="entry name" value="GTP1OBG"/>
</dbReference>
<accession>A0A8J6N6P8</accession>
<evidence type="ECO:0000256" key="1">
    <source>
        <dbReference type="ARBA" id="ARBA00004429"/>
    </source>
</evidence>
<evidence type="ECO:0000256" key="14">
    <source>
        <dbReference type="PIRSR" id="PIRSR603373-1"/>
    </source>
</evidence>
<feature type="transmembrane region" description="Helical" evidence="16">
    <location>
        <begin position="778"/>
        <end position="798"/>
    </location>
</feature>
<keyword evidence="15" id="KW-0460">Magnesium</keyword>
<feature type="binding site" evidence="14">
    <location>
        <begin position="120"/>
        <end position="123"/>
    </location>
    <ligand>
        <name>GTP</name>
        <dbReference type="ChEBI" id="CHEBI:37565"/>
        <label>1</label>
    </ligand>
</feature>
<feature type="binding site" evidence="15">
    <location>
        <position position="25"/>
    </location>
    <ligand>
        <name>Mg(2+)</name>
        <dbReference type="ChEBI" id="CHEBI:18420"/>
        <label>2</label>
    </ligand>
</feature>
<evidence type="ECO:0000256" key="6">
    <source>
        <dbReference type="ARBA" id="ARBA00022692"/>
    </source>
</evidence>
<dbReference type="CDD" id="cd01879">
    <property type="entry name" value="FeoB"/>
    <property type="match status" value="1"/>
</dbReference>
<evidence type="ECO:0000256" key="10">
    <source>
        <dbReference type="ARBA" id="ARBA00023065"/>
    </source>
</evidence>
<dbReference type="Pfam" id="PF17910">
    <property type="entry name" value="FeoB_Cyto"/>
    <property type="match status" value="1"/>
</dbReference>
<keyword evidence="2 16" id="KW-0813">Transport</keyword>
<evidence type="ECO:0000259" key="17">
    <source>
        <dbReference type="PROSITE" id="PS51711"/>
    </source>
</evidence>
<dbReference type="FunFam" id="3.40.50.300:FF:000426">
    <property type="entry name" value="Ferrous iron transport protein B"/>
    <property type="match status" value="1"/>
</dbReference>